<accession>X1K559</accession>
<dbReference type="Gene3D" id="1.10.8.10">
    <property type="entry name" value="DNA helicase RuvA subunit, C-terminal domain"/>
    <property type="match status" value="1"/>
</dbReference>
<protein>
    <recommendedName>
        <fullName evidence="4">Translation elongation factor EFTs/EF1B dimerisation domain-containing protein</fullName>
    </recommendedName>
</protein>
<evidence type="ECO:0000256" key="1">
    <source>
        <dbReference type="ARBA" id="ARBA00005532"/>
    </source>
</evidence>
<dbReference type="InterPro" id="IPR014039">
    <property type="entry name" value="Transl_elong_EFTs/EF1B_dimer"/>
</dbReference>
<reference evidence="5" key="1">
    <citation type="journal article" date="2014" name="Front. Microbiol.">
        <title>High frequency of phylogenetically diverse reductive dehalogenase-homologous genes in deep subseafloor sedimentary metagenomes.</title>
        <authorList>
            <person name="Kawai M."/>
            <person name="Futagami T."/>
            <person name="Toyoda A."/>
            <person name="Takaki Y."/>
            <person name="Nishi S."/>
            <person name="Hori S."/>
            <person name="Arai W."/>
            <person name="Tsubouchi T."/>
            <person name="Morono Y."/>
            <person name="Uchiyama I."/>
            <person name="Ito T."/>
            <person name="Fujiyama A."/>
            <person name="Inagaki F."/>
            <person name="Takami H."/>
        </authorList>
    </citation>
    <scope>NUCLEOTIDE SEQUENCE</scope>
    <source>
        <strain evidence="5">Expedition CK06-06</strain>
    </source>
</reference>
<dbReference type="PANTHER" id="PTHR11741:SF0">
    <property type="entry name" value="ELONGATION FACTOR TS, MITOCHONDRIAL"/>
    <property type="match status" value="1"/>
</dbReference>
<evidence type="ECO:0000256" key="3">
    <source>
        <dbReference type="ARBA" id="ARBA00022917"/>
    </source>
</evidence>
<dbReference type="Pfam" id="PF00889">
    <property type="entry name" value="EF_TS"/>
    <property type="match status" value="1"/>
</dbReference>
<comment type="similarity">
    <text evidence="1">Belongs to the EF-Ts family.</text>
</comment>
<dbReference type="InterPro" id="IPR009060">
    <property type="entry name" value="UBA-like_sf"/>
</dbReference>
<dbReference type="SUPFAM" id="SSF46934">
    <property type="entry name" value="UBA-like"/>
    <property type="match status" value="1"/>
</dbReference>
<feature type="domain" description="Translation elongation factor EFTs/EF1B dimerisation" evidence="4">
    <location>
        <begin position="38"/>
        <end position="116"/>
    </location>
</feature>
<name>X1K559_9ZZZZ</name>
<gene>
    <name evidence="5" type="ORF">S03H2_58492</name>
</gene>
<dbReference type="FunFam" id="1.10.8.10:FF:000001">
    <property type="entry name" value="Elongation factor Ts"/>
    <property type="match status" value="1"/>
</dbReference>
<dbReference type="EMBL" id="BARU01037552">
    <property type="protein sequence ID" value="GAH88775.1"/>
    <property type="molecule type" value="Genomic_DNA"/>
</dbReference>
<keyword evidence="3" id="KW-0648">Protein biosynthesis</keyword>
<proteinExistence type="inferred from homology"/>
<dbReference type="InterPro" id="IPR036402">
    <property type="entry name" value="EF-Ts_dimer_sf"/>
</dbReference>
<dbReference type="InterPro" id="IPR018101">
    <property type="entry name" value="Transl_elong_Ts_CS"/>
</dbReference>
<dbReference type="HAMAP" id="MF_00050">
    <property type="entry name" value="EF_Ts"/>
    <property type="match status" value="1"/>
</dbReference>
<evidence type="ECO:0000313" key="5">
    <source>
        <dbReference type="EMBL" id="GAH88775.1"/>
    </source>
</evidence>
<dbReference type="PROSITE" id="PS01127">
    <property type="entry name" value="EF_TS_2"/>
    <property type="match status" value="1"/>
</dbReference>
<dbReference type="Gene3D" id="3.30.479.20">
    <property type="entry name" value="Elongation factor Ts, dimerisation domain"/>
    <property type="match status" value="1"/>
</dbReference>
<evidence type="ECO:0000259" key="4">
    <source>
        <dbReference type="Pfam" id="PF00889"/>
    </source>
</evidence>
<dbReference type="SUPFAM" id="SSF54713">
    <property type="entry name" value="Elongation factor Ts (EF-Ts), dimerisation domain"/>
    <property type="match status" value="1"/>
</dbReference>
<dbReference type="InterPro" id="IPR001816">
    <property type="entry name" value="Transl_elong_EFTs/EF1B"/>
</dbReference>
<dbReference type="AlphaFoldDB" id="X1K559"/>
<sequence>MKIPADMVKELREQSGAAIMQCRNALIEAQGDMGKAIEILKEQSLLQAEKKAERSAAEGLIEAYVHAGGRIGAMVEVNCETDFVARTDEFRELAHHLAMQVAAMHPQFTSREEVSEGTDIEPQTACLLLQPYIKNPDKSVQDIITETIAKVGETIKVSRFARFELGDQESGK</sequence>
<organism evidence="5">
    <name type="scientific">marine sediment metagenome</name>
    <dbReference type="NCBI Taxonomy" id="412755"/>
    <lineage>
        <taxon>unclassified sequences</taxon>
        <taxon>metagenomes</taxon>
        <taxon>ecological metagenomes</taxon>
    </lineage>
</organism>
<dbReference type="GO" id="GO:0003746">
    <property type="term" value="F:translation elongation factor activity"/>
    <property type="evidence" value="ECO:0007669"/>
    <property type="project" value="UniProtKB-KW"/>
</dbReference>
<evidence type="ECO:0000256" key="2">
    <source>
        <dbReference type="ARBA" id="ARBA00022768"/>
    </source>
</evidence>
<keyword evidence="2" id="KW-0251">Elongation factor</keyword>
<comment type="caution">
    <text evidence="5">The sequence shown here is derived from an EMBL/GenBank/DDBJ whole genome shotgun (WGS) entry which is preliminary data.</text>
</comment>
<dbReference type="PANTHER" id="PTHR11741">
    <property type="entry name" value="ELONGATION FACTOR TS"/>
    <property type="match status" value="1"/>
</dbReference>